<dbReference type="AlphaFoldDB" id="A0AAV2YL02"/>
<accession>A0AAV2YL02</accession>
<reference evidence="1" key="1">
    <citation type="submission" date="2022-11" db="EMBL/GenBank/DDBJ databases">
        <authorList>
            <person name="Morgan W.R."/>
            <person name="Tartar A."/>
        </authorList>
    </citation>
    <scope>NUCLEOTIDE SEQUENCE</scope>
    <source>
        <strain evidence="1">ARSEF 373</strain>
    </source>
</reference>
<comment type="caution">
    <text evidence="1">The sequence shown here is derived from an EMBL/GenBank/DDBJ whole genome shotgun (WGS) entry which is preliminary data.</text>
</comment>
<sequence>MTKAHDDDDGEGLRLIESFVETAAKVLAPNSLQFNEREFQQSPQEAQDAAREAAKLVRPGDLIFITTRGLLYSVGRSLTGNEYDHVMVVLDETHVMHVGPPKAKLLPIERVLLPHRQPVVLRVPMAEDELTKFLRCVRRLNGCRYDITRAYQLILRLALNHLVQAKPLAKLPFDTQNDSWICSDAIMVLLAGCSSRFKAALIKARDEVQLDIFTHGSASLSDFSRIRRISPDALARVRLPIMNFTLVPKQRSLREYVPEVLQFVTRWQAGQIQWPLLEELLLSKVKYAVAEYVPGNWPWKQKAQVIAYVAVLLLMLRRGATVTGVLIRSAQLVLLRQLVTELLKYWNTQHLQRLAKSKL</sequence>
<organism evidence="1 2">
    <name type="scientific">Lagenidium giganteum</name>
    <dbReference type="NCBI Taxonomy" id="4803"/>
    <lineage>
        <taxon>Eukaryota</taxon>
        <taxon>Sar</taxon>
        <taxon>Stramenopiles</taxon>
        <taxon>Oomycota</taxon>
        <taxon>Peronosporomycetes</taxon>
        <taxon>Pythiales</taxon>
        <taxon>Pythiaceae</taxon>
    </lineage>
</organism>
<dbReference type="EMBL" id="DAKRPA010000234">
    <property type="protein sequence ID" value="DAZ94770.1"/>
    <property type="molecule type" value="Genomic_DNA"/>
</dbReference>
<gene>
    <name evidence="1" type="ORF">N0F65_011334</name>
</gene>
<evidence type="ECO:0000313" key="1">
    <source>
        <dbReference type="EMBL" id="DAZ94770.1"/>
    </source>
</evidence>
<dbReference type="Proteomes" id="UP001146120">
    <property type="component" value="Unassembled WGS sequence"/>
</dbReference>
<proteinExistence type="predicted"/>
<keyword evidence="2" id="KW-1185">Reference proteome</keyword>
<name>A0AAV2YL02_9STRA</name>
<dbReference type="SUPFAM" id="SSF54001">
    <property type="entry name" value="Cysteine proteinases"/>
    <property type="match status" value="1"/>
</dbReference>
<dbReference type="InterPro" id="IPR038765">
    <property type="entry name" value="Papain-like_cys_pep_sf"/>
</dbReference>
<reference evidence="1" key="2">
    <citation type="journal article" date="2023" name="Microbiol Resour">
        <title>Decontamination and Annotation of the Draft Genome Sequence of the Oomycete Lagenidium giganteum ARSEF 373.</title>
        <authorList>
            <person name="Morgan W.R."/>
            <person name="Tartar A."/>
        </authorList>
    </citation>
    <scope>NUCLEOTIDE SEQUENCE</scope>
    <source>
        <strain evidence="1">ARSEF 373</strain>
    </source>
</reference>
<protein>
    <submittedName>
        <fullName evidence="1">Uncharacterized protein</fullName>
    </submittedName>
</protein>
<evidence type="ECO:0000313" key="2">
    <source>
        <dbReference type="Proteomes" id="UP001146120"/>
    </source>
</evidence>
<dbReference type="Gene3D" id="3.90.1720.10">
    <property type="entry name" value="endopeptidase domain like (from Nostoc punctiforme)"/>
    <property type="match status" value="1"/>
</dbReference>